<dbReference type="AlphaFoldDB" id="A0A8T9BYV3"/>
<accession>A0A8T9BYV3</accession>
<dbReference type="EMBL" id="QGMK01001196">
    <property type="protein sequence ID" value="TVY71523.1"/>
    <property type="molecule type" value="Genomic_DNA"/>
</dbReference>
<keyword evidence="2" id="KW-1185">Reference proteome</keyword>
<reference evidence="1 2" key="1">
    <citation type="submission" date="2018-05" db="EMBL/GenBank/DDBJ databases">
        <title>Genome sequencing and assembly of the regulated plant pathogen Lachnellula willkommii and related sister species for the development of diagnostic species identification markers.</title>
        <authorList>
            <person name="Giroux E."/>
            <person name="Bilodeau G."/>
        </authorList>
    </citation>
    <scope>NUCLEOTIDE SEQUENCE [LARGE SCALE GENOMIC DNA]</scope>
    <source>
        <strain evidence="1 2">CBS 268.59</strain>
    </source>
</reference>
<evidence type="ECO:0000313" key="1">
    <source>
        <dbReference type="EMBL" id="TVY71523.1"/>
    </source>
</evidence>
<sequence>MASSKSTKSRCRVVKAPTPFEPLTSPSIFLSGSIDPPPLWQDTLTTSLSHLPVTILNPLRLDWDSSWREELSSPQFVQQVNWELDALERADVVVVHFGPLAKAPITLMELGLAARGQRVVVCCPEGYWKRGNVLVVCGRLGIPVVDTLEQLTQEVLGKLKEVGVDVPESGK</sequence>
<dbReference type="Gene3D" id="3.40.50.450">
    <property type="match status" value="1"/>
</dbReference>
<dbReference type="Proteomes" id="UP000469558">
    <property type="component" value="Unassembled WGS sequence"/>
</dbReference>
<comment type="caution">
    <text evidence="1">The sequence shown here is derived from an EMBL/GenBank/DDBJ whole genome shotgun (WGS) entry which is preliminary data.</text>
</comment>
<evidence type="ECO:0000313" key="2">
    <source>
        <dbReference type="Proteomes" id="UP000469558"/>
    </source>
</evidence>
<proteinExistence type="predicted"/>
<protein>
    <submittedName>
        <fullName evidence="1">Uncharacterized protein</fullName>
    </submittedName>
</protein>
<dbReference type="OrthoDB" id="2893324at2759"/>
<dbReference type="Pfam" id="PF15891">
    <property type="entry name" value="Nuc_deoxyri_tr2"/>
    <property type="match status" value="1"/>
</dbReference>
<gene>
    <name evidence="1" type="ORF">LSUE1_G005371</name>
</gene>
<name>A0A8T9BYV3_9HELO</name>
<organism evidence="1 2">
    <name type="scientific">Lachnellula suecica</name>
    <dbReference type="NCBI Taxonomy" id="602035"/>
    <lineage>
        <taxon>Eukaryota</taxon>
        <taxon>Fungi</taxon>
        <taxon>Dikarya</taxon>
        <taxon>Ascomycota</taxon>
        <taxon>Pezizomycotina</taxon>
        <taxon>Leotiomycetes</taxon>
        <taxon>Helotiales</taxon>
        <taxon>Lachnaceae</taxon>
        <taxon>Lachnellula</taxon>
    </lineage>
</organism>
<dbReference type="InterPro" id="IPR039470">
    <property type="entry name" value="Nuc_deoxyri_tr2"/>
</dbReference>